<evidence type="ECO:0000256" key="19">
    <source>
        <dbReference type="ARBA" id="ARBA00023180"/>
    </source>
</evidence>
<comment type="pathway">
    <text evidence="3">Protein modification; protein ubiquitination.</text>
</comment>
<dbReference type="SMART" id="SM00254">
    <property type="entry name" value="ShKT"/>
    <property type="match status" value="1"/>
</dbReference>
<keyword evidence="16" id="KW-0560">Oxidoreductase</keyword>
<dbReference type="PRINTS" id="PR00109">
    <property type="entry name" value="TYRKINASE"/>
</dbReference>
<dbReference type="SUPFAM" id="SSF54695">
    <property type="entry name" value="POZ domain"/>
    <property type="match status" value="1"/>
</dbReference>
<sequence>MITRHRLVLLLVAGVLLGAASGQPSDSHNWTRNSTSDPVTPEQCAYYFQEREPSFSRCRTELDRAATANSTNCPDQCLNLLEGVPRDCVRAVKQSLDQSAFREPAEQNSENPFDICRTSLCDPDSNRHCLVTVKAVLVLQPLWLLQNPANSVWASLNGDPIRNTPPDSGDGSVSVGAIIGGVIAGNVVVLACVVGFVWLRRRRMHRMQQQQLQLQLGSVAAGGSTKLGSELSGDGLPSWKARPNADIDSAEAGISKEPTPRPTLNATAVGLGPSPLGRSSAGSVIPAGAPQPEPAPTDGADHVAALWASAAQAAAATQQQQQARPSGQQQGGAEGGSQPSSFRTSLPSTVPSSRPSGSSAAESPGRRPPLGLVPSRRGSAMLSQRGSSTLVDLTPWEVKYSDLTILRPLGEGSYGKVYLASMRETLCAVKLLLSTEDAAAAVRSGESSISLSSPVMQALQKECGLMASLRHPNVVLFLGLCYSPPAIVTEYCSRGSLFDCLRAASQAEGAAAQLSWTRRLNMALDAAKGVLALHSHSPPMVHRDLKSPNLLVDQGWKIKICDFNLSKLIEESTRSSSVGGMLNPRWLAPEVLTGGSATAASDVFSFGVVLWELLTWAIPWEGVNAFQLVFMVSSGDRLAMPALEALPGKPPEPAVYDAYVALGDAAMEVEPAAVAAAVAPAAAAAAGAPEQQQQQAAAAAAPPPHFAYSPEHQCDLIIKTADGKRIGVHRLIVLRVAGFFKELLDACAENEVSVPETFTVFKGRLLDLIYDRAVQIQPAAALQVFQLADKYEAPSLMEACRAVFNSTAFKPRLRRPDGSVLLEGHADWLEVLALASKHGYQELFDKCTTFMKLCKSVLLETVSKLPATAADALTCFIQGAQQLKELRQDHMFDLMVVFAQCTQAAQTELRQEKARVEEEAAESKRAVEEITKQLNTKTTAYAKLLQKHNRLVAACDKHGVSWHRELDGKDKKRKRGGQQAQQGGAAAAAAAAAPAAAAVDALDVEGFLAGFEIGALAPAPDSKRPWMQVLDAEARIFLFHNFLTEAECDHIVGLAKPKMERSGVVDTKTGNSDISDIRTSSGTFLERGQDDVIAGIEERIARWTLLPVGNGEGLQVLHYSKNQEYQAHWDYFFDEKNVANGGNRYATVLMYLNDVEEGGETVFPNIPAPGGDNGPEFSECARKHLAAKPRKGAAVLFHSIKTTGELEKKSLHTACPVIKGEKWSAPKWIHVGHYAMGNETPMAVKQHIQKVGGPSGPCEDKDVNCDAWASTGECEKNPVFMIGNRAVPGSCVKACGMCDQIYTNSEEQQATA</sequence>
<dbReference type="Pfam" id="PF00651">
    <property type="entry name" value="BTB"/>
    <property type="match status" value="1"/>
</dbReference>
<evidence type="ECO:0000256" key="1">
    <source>
        <dbReference type="ARBA" id="ARBA00001961"/>
    </source>
</evidence>
<dbReference type="GO" id="GO:0031418">
    <property type="term" value="F:L-ascorbic acid binding"/>
    <property type="evidence" value="ECO:0007669"/>
    <property type="project" value="InterPro"/>
</dbReference>
<feature type="domain" description="Fe2OG dioxygenase" evidence="28">
    <location>
        <begin position="1110"/>
        <end position="1231"/>
    </location>
</feature>
<protein>
    <recommendedName>
        <fullName evidence="5">procollagen-proline 4-dioxygenase</fullName>
        <ecNumber evidence="5">1.14.11.2</ecNumber>
    </recommendedName>
</protein>
<comment type="subcellular location">
    <subcellularLocation>
        <location evidence="2">Endoplasmic reticulum membrane</location>
        <topology evidence="2">Single-pass type II membrane protein</topology>
    </subcellularLocation>
</comment>
<keyword evidence="10 21" id="KW-0547">Nucleotide-binding</keyword>
<dbReference type="InterPro" id="IPR008271">
    <property type="entry name" value="Ser/Thr_kinase_AS"/>
</dbReference>
<dbReference type="InterPro" id="IPR003582">
    <property type="entry name" value="ShKT_dom"/>
</dbReference>
<dbReference type="InterPro" id="IPR000719">
    <property type="entry name" value="Prot_kinase_dom"/>
</dbReference>
<comment type="similarity">
    <text evidence="4">Belongs to the P4HA family.</text>
</comment>
<organism evidence="30 31">
    <name type="scientific">Chlorella sorokiniana</name>
    <name type="common">Freshwater green alga</name>
    <dbReference type="NCBI Taxonomy" id="3076"/>
    <lineage>
        <taxon>Eukaryota</taxon>
        <taxon>Viridiplantae</taxon>
        <taxon>Chlorophyta</taxon>
        <taxon>core chlorophytes</taxon>
        <taxon>Trebouxiophyceae</taxon>
        <taxon>Chlorellales</taxon>
        <taxon>Chlorellaceae</taxon>
        <taxon>Chlorella clade</taxon>
        <taxon>Chlorella</taxon>
    </lineage>
</organism>
<dbReference type="GO" id="GO:0005506">
    <property type="term" value="F:iron ion binding"/>
    <property type="evidence" value="ECO:0007669"/>
    <property type="project" value="InterPro"/>
</dbReference>
<feature type="binding site" evidence="21">
    <location>
        <position position="430"/>
    </location>
    <ligand>
        <name>ATP</name>
        <dbReference type="ChEBI" id="CHEBI:30616"/>
    </ligand>
</feature>
<dbReference type="EC" id="1.14.11.2" evidence="5"/>
<dbReference type="InterPro" id="IPR005123">
    <property type="entry name" value="Oxoglu/Fe-dep_dioxygenase_dom"/>
</dbReference>
<dbReference type="Pfam" id="PF01549">
    <property type="entry name" value="ShK"/>
    <property type="match status" value="1"/>
</dbReference>
<dbReference type="CDD" id="cd13999">
    <property type="entry name" value="STKc_MAP3K-like"/>
    <property type="match status" value="1"/>
</dbReference>
<keyword evidence="6" id="KW-0723">Serine/threonine-protein kinase</keyword>
<feature type="coiled-coil region" evidence="22">
    <location>
        <begin position="899"/>
        <end position="933"/>
    </location>
</feature>
<evidence type="ECO:0000256" key="18">
    <source>
        <dbReference type="ARBA" id="ARBA00023136"/>
    </source>
</evidence>
<evidence type="ECO:0000259" key="28">
    <source>
        <dbReference type="PROSITE" id="PS51471"/>
    </source>
</evidence>
<dbReference type="GO" id="GO:0004674">
    <property type="term" value="F:protein serine/threonine kinase activity"/>
    <property type="evidence" value="ECO:0007669"/>
    <property type="project" value="UniProtKB-KW"/>
</dbReference>
<evidence type="ECO:0000259" key="27">
    <source>
        <dbReference type="PROSITE" id="PS50097"/>
    </source>
</evidence>
<dbReference type="FunFam" id="2.60.120.620:FF:000002">
    <property type="entry name" value="Prolyl 4-hydroxylase 4"/>
    <property type="match status" value="1"/>
</dbReference>
<evidence type="ECO:0000256" key="10">
    <source>
        <dbReference type="ARBA" id="ARBA00022741"/>
    </source>
</evidence>
<dbReference type="Proteomes" id="UP000239899">
    <property type="component" value="Unassembled WGS sequence"/>
</dbReference>
<evidence type="ECO:0000256" key="20">
    <source>
        <dbReference type="ARBA" id="ARBA00049169"/>
    </source>
</evidence>
<dbReference type="Gene3D" id="1.10.510.10">
    <property type="entry name" value="Transferase(Phosphotransferase) domain 1"/>
    <property type="match status" value="1"/>
</dbReference>
<keyword evidence="18 24" id="KW-0472">Membrane</keyword>
<feature type="domain" description="ShKT" evidence="29">
    <location>
        <begin position="1258"/>
        <end position="1298"/>
    </location>
</feature>
<evidence type="ECO:0000256" key="22">
    <source>
        <dbReference type="SAM" id="Coils"/>
    </source>
</evidence>
<dbReference type="SMART" id="SM00220">
    <property type="entry name" value="S_TKc"/>
    <property type="match status" value="1"/>
</dbReference>
<dbReference type="Pfam" id="PF07714">
    <property type="entry name" value="PK_Tyr_Ser-Thr"/>
    <property type="match status" value="1"/>
</dbReference>
<evidence type="ECO:0000256" key="11">
    <source>
        <dbReference type="ARBA" id="ARBA00022777"/>
    </source>
</evidence>
<keyword evidence="8 24" id="KW-0812">Transmembrane</keyword>
<dbReference type="SMART" id="SM00702">
    <property type="entry name" value="P4Hc"/>
    <property type="match status" value="1"/>
</dbReference>
<evidence type="ECO:0000256" key="12">
    <source>
        <dbReference type="ARBA" id="ARBA00022840"/>
    </source>
</evidence>
<dbReference type="GO" id="GO:0005789">
    <property type="term" value="C:endoplasmic reticulum membrane"/>
    <property type="evidence" value="ECO:0007669"/>
    <property type="project" value="UniProtKB-SubCell"/>
</dbReference>
<dbReference type="InterPro" id="IPR017441">
    <property type="entry name" value="Protein_kinase_ATP_BS"/>
</dbReference>
<dbReference type="PANTHER" id="PTHR10869:SF238">
    <property type="entry name" value="PROLYL 4-HYDROXYLASE 6-RELATED"/>
    <property type="match status" value="1"/>
</dbReference>
<evidence type="ECO:0000256" key="4">
    <source>
        <dbReference type="ARBA" id="ARBA00006511"/>
    </source>
</evidence>
<evidence type="ECO:0000256" key="8">
    <source>
        <dbReference type="ARBA" id="ARBA00022692"/>
    </source>
</evidence>
<dbReference type="InterPro" id="IPR000210">
    <property type="entry name" value="BTB/POZ_dom"/>
</dbReference>
<dbReference type="GO" id="GO:0004656">
    <property type="term" value="F:procollagen-proline 4-dioxygenase activity"/>
    <property type="evidence" value="ECO:0007669"/>
    <property type="project" value="UniProtKB-EC"/>
</dbReference>
<evidence type="ECO:0000256" key="2">
    <source>
        <dbReference type="ARBA" id="ARBA00004648"/>
    </source>
</evidence>
<evidence type="ECO:0000256" key="5">
    <source>
        <dbReference type="ARBA" id="ARBA00012269"/>
    </source>
</evidence>
<keyword evidence="15 24" id="KW-1133">Transmembrane helix</keyword>
<dbReference type="Gene3D" id="2.60.120.620">
    <property type="entry name" value="q2cbj1_9rhob like domain"/>
    <property type="match status" value="1"/>
</dbReference>
<evidence type="ECO:0000256" key="24">
    <source>
        <dbReference type="SAM" id="Phobius"/>
    </source>
</evidence>
<feature type="region of interest" description="Disordered" evidence="23">
    <location>
        <begin position="311"/>
        <end position="386"/>
    </location>
</feature>
<dbReference type="InterPro" id="IPR011333">
    <property type="entry name" value="SKP1/BTB/POZ_sf"/>
</dbReference>
<keyword evidence="19" id="KW-0325">Glycoprotein</keyword>
<evidence type="ECO:0000256" key="13">
    <source>
        <dbReference type="ARBA" id="ARBA00022964"/>
    </source>
</evidence>
<dbReference type="Pfam" id="PF13640">
    <property type="entry name" value="2OG-FeII_Oxy_3"/>
    <property type="match status" value="1"/>
</dbReference>
<evidence type="ECO:0000256" key="14">
    <source>
        <dbReference type="ARBA" id="ARBA00022968"/>
    </source>
</evidence>
<dbReference type="Gene3D" id="3.30.710.10">
    <property type="entry name" value="Potassium Channel Kv1.1, Chain A"/>
    <property type="match status" value="1"/>
</dbReference>
<name>A0A2P6TFM3_CHLSO</name>
<accession>A0A2P6TFM3</accession>
<evidence type="ECO:0000259" key="26">
    <source>
        <dbReference type="PROSITE" id="PS50011"/>
    </source>
</evidence>
<dbReference type="PROSITE" id="PS00107">
    <property type="entry name" value="PROTEIN_KINASE_ATP"/>
    <property type="match status" value="1"/>
</dbReference>
<comment type="caution">
    <text evidence="30">The sequence shown here is derived from an EMBL/GenBank/DDBJ whole genome shotgun (WGS) entry which is preliminary data.</text>
</comment>
<feature type="transmembrane region" description="Helical" evidence="24">
    <location>
        <begin position="175"/>
        <end position="199"/>
    </location>
</feature>
<dbReference type="InterPro" id="IPR006620">
    <property type="entry name" value="Pro_4_hyd_alph"/>
</dbReference>
<proteinExistence type="inferred from homology"/>
<gene>
    <name evidence="30" type="ORF">C2E21_8069</name>
</gene>
<comment type="catalytic activity">
    <reaction evidence="20">
        <text>L-prolyl-[collagen] + 2-oxoglutarate + O2 = trans-4-hydroxy-L-prolyl-[collagen] + succinate + CO2</text>
        <dbReference type="Rhea" id="RHEA:18945"/>
        <dbReference type="Rhea" id="RHEA-COMP:11676"/>
        <dbReference type="Rhea" id="RHEA-COMP:11680"/>
        <dbReference type="ChEBI" id="CHEBI:15379"/>
        <dbReference type="ChEBI" id="CHEBI:16526"/>
        <dbReference type="ChEBI" id="CHEBI:16810"/>
        <dbReference type="ChEBI" id="CHEBI:30031"/>
        <dbReference type="ChEBI" id="CHEBI:50342"/>
        <dbReference type="ChEBI" id="CHEBI:61965"/>
        <dbReference type="EC" id="1.14.11.2"/>
    </reaction>
</comment>
<evidence type="ECO:0000256" key="21">
    <source>
        <dbReference type="PROSITE-ProRule" id="PRU10141"/>
    </source>
</evidence>
<keyword evidence="11" id="KW-0418">Kinase</keyword>
<keyword evidence="7" id="KW-0808">Transferase</keyword>
<evidence type="ECO:0000256" key="17">
    <source>
        <dbReference type="ARBA" id="ARBA00023004"/>
    </source>
</evidence>
<dbReference type="PROSITE" id="PS50097">
    <property type="entry name" value="BTB"/>
    <property type="match status" value="1"/>
</dbReference>
<feature type="region of interest" description="Disordered" evidence="23">
    <location>
        <begin position="252"/>
        <end position="299"/>
    </location>
</feature>
<dbReference type="InterPro" id="IPR001245">
    <property type="entry name" value="Ser-Thr/Tyr_kinase_cat_dom"/>
</dbReference>
<feature type="compositionally biased region" description="Low complexity" evidence="23">
    <location>
        <begin position="351"/>
        <end position="363"/>
    </location>
</feature>
<dbReference type="InterPro" id="IPR045054">
    <property type="entry name" value="P4HA-like"/>
</dbReference>
<dbReference type="STRING" id="3076.A0A2P6TFM3"/>
<evidence type="ECO:0000313" key="30">
    <source>
        <dbReference type="EMBL" id="PRW32904.1"/>
    </source>
</evidence>
<feature type="signal peptide" evidence="25">
    <location>
        <begin position="1"/>
        <end position="22"/>
    </location>
</feature>
<keyword evidence="31" id="KW-1185">Reference proteome</keyword>
<dbReference type="PROSITE" id="PS51670">
    <property type="entry name" value="SHKT"/>
    <property type="match status" value="1"/>
</dbReference>
<dbReference type="OrthoDB" id="339325at2759"/>
<keyword evidence="13" id="KW-0223">Dioxygenase</keyword>
<keyword evidence="22" id="KW-0175">Coiled coil</keyword>
<dbReference type="SMART" id="SM00225">
    <property type="entry name" value="BTB"/>
    <property type="match status" value="1"/>
</dbReference>
<evidence type="ECO:0000256" key="7">
    <source>
        <dbReference type="ARBA" id="ARBA00022679"/>
    </source>
</evidence>
<keyword evidence="14" id="KW-0735">Signal-anchor</keyword>
<comment type="cofactor">
    <cofactor evidence="1">
        <name>L-ascorbate</name>
        <dbReference type="ChEBI" id="CHEBI:38290"/>
    </cofactor>
</comment>
<evidence type="ECO:0000256" key="6">
    <source>
        <dbReference type="ARBA" id="ARBA00022527"/>
    </source>
</evidence>
<keyword evidence="17" id="KW-0408">Iron</keyword>
<keyword evidence="12 21" id="KW-0067">ATP-binding</keyword>
<evidence type="ECO:0000256" key="23">
    <source>
        <dbReference type="SAM" id="MobiDB-lite"/>
    </source>
</evidence>
<feature type="domain" description="BTB" evidence="27">
    <location>
        <begin position="714"/>
        <end position="778"/>
    </location>
</feature>
<dbReference type="SUPFAM" id="SSF56112">
    <property type="entry name" value="Protein kinase-like (PK-like)"/>
    <property type="match status" value="1"/>
</dbReference>
<reference evidence="30 31" key="1">
    <citation type="journal article" date="2018" name="Plant J.">
        <title>Genome sequences of Chlorella sorokiniana UTEX 1602 and Micractinium conductrix SAG 241.80: implications to maltose excretion by a green alga.</title>
        <authorList>
            <person name="Arriola M.B."/>
            <person name="Velmurugan N."/>
            <person name="Zhang Y."/>
            <person name="Plunkett M.H."/>
            <person name="Hondzo H."/>
            <person name="Barney B.M."/>
        </authorList>
    </citation>
    <scope>NUCLEOTIDE SEQUENCE [LARGE SCALE GENOMIC DNA]</scope>
    <source>
        <strain evidence="31">UTEX 1602</strain>
    </source>
</reference>
<dbReference type="PROSITE" id="PS50011">
    <property type="entry name" value="PROTEIN_KINASE_DOM"/>
    <property type="match status" value="1"/>
</dbReference>
<evidence type="ECO:0000256" key="16">
    <source>
        <dbReference type="ARBA" id="ARBA00023002"/>
    </source>
</evidence>
<feature type="compositionally biased region" description="Low complexity" evidence="23">
    <location>
        <begin position="311"/>
        <end position="328"/>
    </location>
</feature>
<dbReference type="InterPro" id="IPR011009">
    <property type="entry name" value="Kinase-like_dom_sf"/>
</dbReference>
<dbReference type="InterPro" id="IPR044862">
    <property type="entry name" value="Pro_4_hyd_alph_FE2OG_OXY"/>
</dbReference>
<evidence type="ECO:0000313" key="31">
    <source>
        <dbReference type="Proteomes" id="UP000239899"/>
    </source>
</evidence>
<dbReference type="CDD" id="cd18186">
    <property type="entry name" value="BTB_POZ_ZBTB_KLHL-like"/>
    <property type="match status" value="1"/>
</dbReference>
<dbReference type="GO" id="GO:0005524">
    <property type="term" value="F:ATP binding"/>
    <property type="evidence" value="ECO:0007669"/>
    <property type="project" value="UniProtKB-UniRule"/>
</dbReference>
<feature type="chain" id="PRO_5015170466" description="procollagen-proline 4-dioxygenase" evidence="25">
    <location>
        <begin position="23"/>
        <end position="1312"/>
    </location>
</feature>
<evidence type="ECO:0000256" key="15">
    <source>
        <dbReference type="ARBA" id="ARBA00022989"/>
    </source>
</evidence>
<dbReference type="PROSITE" id="PS51471">
    <property type="entry name" value="FE2OG_OXY"/>
    <property type="match status" value="1"/>
</dbReference>
<dbReference type="PANTHER" id="PTHR10869">
    <property type="entry name" value="PROLYL 4-HYDROXYLASE ALPHA SUBUNIT"/>
    <property type="match status" value="1"/>
</dbReference>
<evidence type="ECO:0000256" key="25">
    <source>
        <dbReference type="SAM" id="SignalP"/>
    </source>
</evidence>
<dbReference type="EMBL" id="LHPG02000018">
    <property type="protein sequence ID" value="PRW32904.1"/>
    <property type="molecule type" value="Genomic_DNA"/>
</dbReference>
<evidence type="ECO:0000259" key="29">
    <source>
        <dbReference type="PROSITE" id="PS51670"/>
    </source>
</evidence>
<feature type="domain" description="Protein kinase" evidence="26">
    <location>
        <begin position="403"/>
        <end position="766"/>
    </location>
</feature>
<evidence type="ECO:0000256" key="9">
    <source>
        <dbReference type="ARBA" id="ARBA00022723"/>
    </source>
</evidence>
<evidence type="ECO:0000256" key="3">
    <source>
        <dbReference type="ARBA" id="ARBA00004906"/>
    </source>
</evidence>
<keyword evidence="25" id="KW-0732">Signal</keyword>
<keyword evidence="9" id="KW-0479">Metal-binding</keyword>
<dbReference type="PROSITE" id="PS00108">
    <property type="entry name" value="PROTEIN_KINASE_ST"/>
    <property type="match status" value="1"/>
</dbReference>